<feature type="domain" description="BD-FAE-like" evidence="2">
    <location>
        <begin position="49"/>
        <end position="109"/>
    </location>
</feature>
<evidence type="ECO:0000313" key="3">
    <source>
        <dbReference type="EMBL" id="WDE95217.1"/>
    </source>
</evidence>
<feature type="chain" id="PRO_5046094329" evidence="1">
    <location>
        <begin position="22"/>
        <end position="136"/>
    </location>
</feature>
<accession>A0ABY7VQQ5</accession>
<keyword evidence="4" id="KW-1185">Reference proteome</keyword>
<dbReference type="InterPro" id="IPR049492">
    <property type="entry name" value="BD-FAE-like_dom"/>
</dbReference>
<evidence type="ECO:0000256" key="1">
    <source>
        <dbReference type="SAM" id="SignalP"/>
    </source>
</evidence>
<dbReference type="InterPro" id="IPR029058">
    <property type="entry name" value="AB_hydrolase_fold"/>
</dbReference>
<organism evidence="3 4">
    <name type="scientific">Lentisphaera profundi</name>
    <dbReference type="NCBI Taxonomy" id="1658616"/>
    <lineage>
        <taxon>Bacteria</taxon>
        <taxon>Pseudomonadati</taxon>
        <taxon>Lentisphaerota</taxon>
        <taxon>Lentisphaeria</taxon>
        <taxon>Lentisphaerales</taxon>
        <taxon>Lentisphaeraceae</taxon>
        <taxon>Lentisphaera</taxon>
    </lineage>
</organism>
<keyword evidence="3" id="KW-0378">Hydrolase</keyword>
<keyword evidence="1" id="KW-0732">Signal</keyword>
<reference evidence="3 4" key="1">
    <citation type="submission" date="2023-02" db="EMBL/GenBank/DDBJ databases">
        <title>Genome sequence of Lentisphaera profundi SAORIC-696.</title>
        <authorList>
            <person name="Kim e."/>
            <person name="Cho J.-C."/>
            <person name="Choi A."/>
            <person name="Kang I."/>
        </authorList>
    </citation>
    <scope>NUCLEOTIDE SEQUENCE [LARGE SCALE GENOMIC DNA]</scope>
    <source>
        <strain evidence="3 4">SAORIC-696</strain>
    </source>
</reference>
<evidence type="ECO:0000313" key="4">
    <source>
        <dbReference type="Proteomes" id="UP001214250"/>
    </source>
</evidence>
<dbReference type="Proteomes" id="UP001214250">
    <property type="component" value="Chromosome 1"/>
</dbReference>
<proteinExistence type="predicted"/>
<feature type="signal peptide" evidence="1">
    <location>
        <begin position="1"/>
        <end position="21"/>
    </location>
</feature>
<dbReference type="EMBL" id="CP117811">
    <property type="protein sequence ID" value="WDE95217.1"/>
    <property type="molecule type" value="Genomic_DNA"/>
</dbReference>
<protein>
    <submittedName>
        <fullName evidence="3">Alpha/beta hydrolase</fullName>
    </submittedName>
</protein>
<dbReference type="Gene3D" id="3.40.50.1820">
    <property type="entry name" value="alpha/beta hydrolase"/>
    <property type="match status" value="1"/>
</dbReference>
<dbReference type="RefSeq" id="WP_274148576.1">
    <property type="nucleotide sequence ID" value="NZ_CP117811.1"/>
</dbReference>
<dbReference type="SUPFAM" id="SSF53474">
    <property type="entry name" value="alpha/beta-Hydrolases"/>
    <property type="match status" value="1"/>
</dbReference>
<dbReference type="Pfam" id="PF20434">
    <property type="entry name" value="BD-FAE"/>
    <property type="match status" value="1"/>
</dbReference>
<sequence>MTNRKKMFWGFILLLLNSISAKEGISPTLNNISYGKDPSQTLNFWKAPSNKPTPVLFHIHGGAWLGGEKDKLLSNDFWLSKGISVVSIDYRFSSTAILPAPLHDAARALQSGMSFDNRNDFLLKNLITNKSKGVQQ</sequence>
<name>A0ABY7VQQ5_9BACT</name>
<gene>
    <name evidence="3" type="ORF">PQO03_05715</name>
</gene>
<evidence type="ECO:0000259" key="2">
    <source>
        <dbReference type="Pfam" id="PF20434"/>
    </source>
</evidence>
<dbReference type="GO" id="GO:0016787">
    <property type="term" value="F:hydrolase activity"/>
    <property type="evidence" value="ECO:0007669"/>
    <property type="project" value="UniProtKB-KW"/>
</dbReference>